<evidence type="ECO:0000256" key="15">
    <source>
        <dbReference type="PROSITE-ProRule" id="PRU00175"/>
    </source>
</evidence>
<feature type="chain" id="PRO_5040131806" description="RING-type E3 ubiquitin transferase" evidence="17">
    <location>
        <begin position="25"/>
        <end position="387"/>
    </location>
</feature>
<dbReference type="GO" id="GO:0030247">
    <property type="term" value="F:polysaccharide binding"/>
    <property type="evidence" value="ECO:0007669"/>
    <property type="project" value="InterPro"/>
</dbReference>
<evidence type="ECO:0000256" key="17">
    <source>
        <dbReference type="SAM" id="SignalP"/>
    </source>
</evidence>
<dbReference type="SMART" id="SM00184">
    <property type="entry name" value="RING"/>
    <property type="match status" value="1"/>
</dbReference>
<dbReference type="CDD" id="cd16461">
    <property type="entry name" value="RING-H2_EL5-like"/>
    <property type="match status" value="1"/>
</dbReference>
<evidence type="ECO:0000256" key="2">
    <source>
        <dbReference type="ARBA" id="ARBA00004167"/>
    </source>
</evidence>
<dbReference type="PANTHER" id="PTHR46279:SF31">
    <property type="entry name" value="RING-H2 FINGER PROTEIN ATL20-LIKE ISOFORM X1"/>
    <property type="match status" value="1"/>
</dbReference>
<comment type="catalytic activity">
    <reaction evidence="1">
        <text>S-ubiquitinyl-[E2 ubiquitin-conjugating enzyme]-L-cysteine + [acceptor protein]-L-lysine = [E2 ubiquitin-conjugating enzyme]-L-cysteine + N(6)-ubiquitinyl-[acceptor protein]-L-lysine.</text>
        <dbReference type="EC" id="2.3.2.27"/>
    </reaction>
</comment>
<keyword evidence="6 16" id="KW-0812">Transmembrane</keyword>
<evidence type="ECO:0000256" key="14">
    <source>
        <dbReference type="ARBA" id="ARBA00024209"/>
    </source>
</evidence>
<evidence type="ECO:0000256" key="12">
    <source>
        <dbReference type="ARBA" id="ARBA00022989"/>
    </source>
</evidence>
<feature type="transmembrane region" description="Helical" evidence="16">
    <location>
        <begin position="256"/>
        <end position="279"/>
    </location>
</feature>
<comment type="subcellular location">
    <subcellularLocation>
        <location evidence="2">Membrane</location>
        <topology evidence="2">Single-pass membrane protein</topology>
    </subcellularLocation>
</comment>
<dbReference type="GO" id="GO:0061630">
    <property type="term" value="F:ubiquitin protein ligase activity"/>
    <property type="evidence" value="ECO:0007669"/>
    <property type="project" value="UniProtKB-EC"/>
</dbReference>
<comment type="similarity">
    <text evidence="14">Belongs to the RING-type zinc finger family. ATL subfamily.</text>
</comment>
<evidence type="ECO:0000259" key="18">
    <source>
        <dbReference type="PROSITE" id="PS50089"/>
    </source>
</evidence>
<protein>
    <recommendedName>
        <fullName evidence="4">RING-type E3 ubiquitin transferase</fullName>
        <ecNumber evidence="4">2.3.2.27</ecNumber>
    </recommendedName>
</protein>
<evidence type="ECO:0000313" key="20">
    <source>
        <dbReference type="Proteomes" id="UP001153076"/>
    </source>
</evidence>
<dbReference type="PROSITE" id="PS50089">
    <property type="entry name" value="ZF_RING_2"/>
    <property type="match status" value="1"/>
</dbReference>
<keyword evidence="5" id="KW-0808">Transferase</keyword>
<dbReference type="Proteomes" id="UP001153076">
    <property type="component" value="Unassembled WGS sequence"/>
</dbReference>
<dbReference type="AlphaFoldDB" id="A0A9Q1KUH1"/>
<dbReference type="Pfam" id="PF13639">
    <property type="entry name" value="zf-RING_2"/>
    <property type="match status" value="1"/>
</dbReference>
<reference evidence="19" key="1">
    <citation type="submission" date="2022-04" db="EMBL/GenBank/DDBJ databases">
        <title>Carnegiea gigantea Genome sequencing and assembly v2.</title>
        <authorList>
            <person name="Copetti D."/>
            <person name="Sanderson M.J."/>
            <person name="Burquez A."/>
            <person name="Wojciechowski M.F."/>
        </authorList>
    </citation>
    <scope>NUCLEOTIDE SEQUENCE</scope>
    <source>
        <strain evidence="19">SGP5-SGP5p</strain>
        <tissue evidence="19">Aerial part</tissue>
    </source>
</reference>
<evidence type="ECO:0000256" key="4">
    <source>
        <dbReference type="ARBA" id="ARBA00012483"/>
    </source>
</evidence>
<dbReference type="PANTHER" id="PTHR46279">
    <property type="entry name" value="RING/U-BOX SUPERFAMILY PROTEIN"/>
    <property type="match status" value="1"/>
</dbReference>
<comment type="pathway">
    <text evidence="3">Protein modification; protein ubiquitination.</text>
</comment>
<evidence type="ECO:0000256" key="8">
    <source>
        <dbReference type="ARBA" id="ARBA00022729"/>
    </source>
</evidence>
<keyword evidence="12 16" id="KW-1133">Transmembrane helix</keyword>
<keyword evidence="20" id="KW-1185">Reference proteome</keyword>
<name>A0A9Q1KUH1_9CARY</name>
<dbReference type="InterPro" id="IPR025287">
    <property type="entry name" value="WAK_GUB"/>
</dbReference>
<proteinExistence type="inferred from homology"/>
<sequence length="387" mass="42348">MHHLFTSAILSLIIFLSSTAHLQAVEICQYFSCNKHRHDTIQFPFRVPRNQTIRCGYPGFDLSCNSNGGTLLKLPSSNSSDPLVVQGIDYSYQLLWISDPKKCVPNRILNMDLNLTGSPYGLGPDSAEYSFLNCTNDNLGDPNSPIPGGTSVVSCLSGGNFTVVVTAEKVLEEKMVGDLKCEMIKRVVAPLWWPEFGYGSYPDDMSDIFIQLSWDIPGCRDCVIRGGSCGFAGDSGLSVGCFLSGGNGGLPLSVKYGLILGAGIPGLVCMIGLTFYISGRVRAYHQHRRHVNSEVSPAIYPQPIILTMGLDGPTIESYPKTILGESRRLPKPSDGTCPICLSEYEPNETLRSIPECNHYFHADCIDEWLRMNATCPLCRNSPQKSSS</sequence>
<dbReference type="InterPro" id="IPR046948">
    <property type="entry name" value="ATL20-22-like"/>
</dbReference>
<evidence type="ECO:0000256" key="7">
    <source>
        <dbReference type="ARBA" id="ARBA00022723"/>
    </source>
</evidence>
<keyword evidence="9 15" id="KW-0863">Zinc-finger</keyword>
<keyword evidence="8 17" id="KW-0732">Signal</keyword>
<evidence type="ECO:0000256" key="10">
    <source>
        <dbReference type="ARBA" id="ARBA00022786"/>
    </source>
</evidence>
<dbReference type="InterPro" id="IPR013083">
    <property type="entry name" value="Znf_RING/FYVE/PHD"/>
</dbReference>
<dbReference type="Pfam" id="PF13947">
    <property type="entry name" value="GUB_WAK_bind"/>
    <property type="match status" value="1"/>
</dbReference>
<evidence type="ECO:0000256" key="3">
    <source>
        <dbReference type="ARBA" id="ARBA00004906"/>
    </source>
</evidence>
<evidence type="ECO:0000256" key="9">
    <source>
        <dbReference type="ARBA" id="ARBA00022771"/>
    </source>
</evidence>
<dbReference type="OrthoDB" id="8062037at2759"/>
<organism evidence="19 20">
    <name type="scientific">Carnegiea gigantea</name>
    <dbReference type="NCBI Taxonomy" id="171969"/>
    <lineage>
        <taxon>Eukaryota</taxon>
        <taxon>Viridiplantae</taxon>
        <taxon>Streptophyta</taxon>
        <taxon>Embryophyta</taxon>
        <taxon>Tracheophyta</taxon>
        <taxon>Spermatophyta</taxon>
        <taxon>Magnoliopsida</taxon>
        <taxon>eudicotyledons</taxon>
        <taxon>Gunneridae</taxon>
        <taxon>Pentapetalae</taxon>
        <taxon>Caryophyllales</taxon>
        <taxon>Cactineae</taxon>
        <taxon>Cactaceae</taxon>
        <taxon>Cactoideae</taxon>
        <taxon>Echinocereeae</taxon>
        <taxon>Carnegiea</taxon>
    </lineage>
</organism>
<dbReference type="GO" id="GO:0016020">
    <property type="term" value="C:membrane"/>
    <property type="evidence" value="ECO:0007669"/>
    <property type="project" value="UniProtKB-SubCell"/>
</dbReference>
<feature type="domain" description="RING-type" evidence="18">
    <location>
        <begin position="337"/>
        <end position="379"/>
    </location>
</feature>
<evidence type="ECO:0000256" key="11">
    <source>
        <dbReference type="ARBA" id="ARBA00022833"/>
    </source>
</evidence>
<comment type="caution">
    <text evidence="19">The sequence shown here is derived from an EMBL/GenBank/DDBJ whole genome shotgun (WGS) entry which is preliminary data.</text>
</comment>
<dbReference type="EC" id="2.3.2.27" evidence="4"/>
<dbReference type="EMBL" id="JAKOGI010000011">
    <property type="protein sequence ID" value="KAJ8451136.1"/>
    <property type="molecule type" value="Genomic_DNA"/>
</dbReference>
<evidence type="ECO:0000256" key="16">
    <source>
        <dbReference type="SAM" id="Phobius"/>
    </source>
</evidence>
<evidence type="ECO:0000256" key="1">
    <source>
        <dbReference type="ARBA" id="ARBA00000900"/>
    </source>
</evidence>
<keyword evidence="13 16" id="KW-0472">Membrane</keyword>
<accession>A0A9Q1KUH1</accession>
<dbReference type="SUPFAM" id="SSF57850">
    <property type="entry name" value="RING/U-box"/>
    <property type="match status" value="1"/>
</dbReference>
<keyword evidence="7" id="KW-0479">Metal-binding</keyword>
<gene>
    <name evidence="19" type="ORF">Cgig2_026945</name>
</gene>
<keyword evidence="10" id="KW-0833">Ubl conjugation pathway</keyword>
<dbReference type="InterPro" id="IPR001841">
    <property type="entry name" value="Znf_RING"/>
</dbReference>
<dbReference type="GO" id="GO:0008270">
    <property type="term" value="F:zinc ion binding"/>
    <property type="evidence" value="ECO:0007669"/>
    <property type="project" value="UniProtKB-KW"/>
</dbReference>
<evidence type="ECO:0000256" key="6">
    <source>
        <dbReference type="ARBA" id="ARBA00022692"/>
    </source>
</evidence>
<evidence type="ECO:0000313" key="19">
    <source>
        <dbReference type="EMBL" id="KAJ8451136.1"/>
    </source>
</evidence>
<feature type="signal peptide" evidence="17">
    <location>
        <begin position="1"/>
        <end position="24"/>
    </location>
</feature>
<evidence type="ECO:0000256" key="5">
    <source>
        <dbReference type="ARBA" id="ARBA00022679"/>
    </source>
</evidence>
<dbReference type="Gene3D" id="3.30.40.10">
    <property type="entry name" value="Zinc/RING finger domain, C3HC4 (zinc finger)"/>
    <property type="match status" value="1"/>
</dbReference>
<keyword evidence="11" id="KW-0862">Zinc</keyword>
<evidence type="ECO:0000256" key="13">
    <source>
        <dbReference type="ARBA" id="ARBA00023136"/>
    </source>
</evidence>